<evidence type="ECO:0000256" key="2">
    <source>
        <dbReference type="ARBA" id="ARBA00004496"/>
    </source>
</evidence>
<dbReference type="PANTHER" id="PTHR15352:SF3">
    <property type="entry name" value="INOSITOL 1,4,5-TRIPHOSPHATE RECEPTOR ASSOCIATED 2"/>
    <property type="match status" value="1"/>
</dbReference>
<evidence type="ECO:0000256" key="5">
    <source>
        <dbReference type="ARBA" id="ARBA00022989"/>
    </source>
</evidence>
<keyword evidence="4" id="KW-0812">Transmembrane</keyword>
<feature type="non-terminal residue" evidence="11">
    <location>
        <position position="458"/>
    </location>
</feature>
<evidence type="ECO:0000256" key="3">
    <source>
        <dbReference type="ARBA" id="ARBA00022490"/>
    </source>
</evidence>
<evidence type="ECO:0000259" key="10">
    <source>
        <dbReference type="Pfam" id="PF14662"/>
    </source>
</evidence>
<feature type="non-terminal residue" evidence="11">
    <location>
        <position position="1"/>
    </location>
</feature>
<dbReference type="EMBL" id="WBNH01004080">
    <property type="protein sequence ID" value="NXX77921.1"/>
    <property type="molecule type" value="Genomic_DNA"/>
</dbReference>
<dbReference type="PANTHER" id="PTHR15352">
    <property type="entry name" value="LYMPHOID-RESTRICTED MEMBRANE PROTEIN, JAW1"/>
    <property type="match status" value="1"/>
</dbReference>
<evidence type="ECO:0000256" key="8">
    <source>
        <dbReference type="SAM" id="Coils"/>
    </source>
</evidence>
<evidence type="ECO:0000313" key="11">
    <source>
        <dbReference type="EMBL" id="NXX77921.1"/>
    </source>
</evidence>
<organism evidence="11 12">
    <name type="scientific">Urocolius indicus</name>
    <name type="common">Red-faced mousebird</name>
    <name type="synonym">Colius indicus</name>
    <dbReference type="NCBI Taxonomy" id="458196"/>
    <lineage>
        <taxon>Eukaryota</taxon>
        <taxon>Metazoa</taxon>
        <taxon>Chordata</taxon>
        <taxon>Craniata</taxon>
        <taxon>Vertebrata</taxon>
        <taxon>Euteleostomi</taxon>
        <taxon>Archelosauria</taxon>
        <taxon>Archosauria</taxon>
        <taxon>Dinosauria</taxon>
        <taxon>Saurischia</taxon>
        <taxon>Theropoda</taxon>
        <taxon>Coelurosauria</taxon>
        <taxon>Aves</taxon>
        <taxon>Neognathae</taxon>
        <taxon>Neoaves</taxon>
        <taxon>Telluraves</taxon>
        <taxon>Coraciimorphae</taxon>
        <taxon>Coliiformes</taxon>
        <taxon>Coliidae</taxon>
        <taxon>Urocolius</taxon>
    </lineage>
</organism>
<accession>A0A852KG22</accession>
<dbReference type="AlphaFoldDB" id="A0A852KG22"/>
<evidence type="ECO:0000256" key="6">
    <source>
        <dbReference type="ARBA" id="ARBA00023054"/>
    </source>
</evidence>
<evidence type="ECO:0000256" key="1">
    <source>
        <dbReference type="ARBA" id="ARBA00004167"/>
    </source>
</evidence>
<evidence type="ECO:0000256" key="7">
    <source>
        <dbReference type="ARBA" id="ARBA00023136"/>
    </source>
</evidence>
<sequence>CSPSYFVSREANNQKKPRALSNIESKDLHHGQKYLTSSPNLCFFTSDKKSESAVIRSTSESDTSTPVSVLGKVAVSKIADYLRQTISWESEDSGLEELCNMLDPEQKDVSVDLETYHAIMKEWIEDYKRKWEDCTSEEPAASMEDLGLKVPQNMSEEKKTHVRMNITSGSLEAFGGDVSKGDMETSDLITCIADLQYNNQKLQEENNKLKLTLEAVDDNNTKILADNEHLLQQIKSIQHSVLKAKSLEEELEEAKSNLNLSEEKTQQILCQNKQLEKENQSLIIKIASLQEENIRSSVDTDGLQKKILELSKKAAELQMQAHIYENTMVKKEASLIQKEQDIKELKLIIAEYSSIIETLRAEKNKLLENMQYMQQELISNGLSFPLLCKFNSNVPEGMNSLHCELELAQSSEITKTEWTSLDETLDREVLISLQGPEHAGEEFKAVMQNLVSVRAYLN</sequence>
<keyword evidence="5" id="KW-1133">Transmembrane helix</keyword>
<feature type="domain" description="KASH5-like coiled-coil" evidence="10">
    <location>
        <begin position="184"/>
        <end position="372"/>
    </location>
</feature>
<comment type="subcellular location">
    <subcellularLocation>
        <location evidence="2">Cytoplasm</location>
    </subcellularLocation>
    <subcellularLocation>
        <location evidence="1">Membrane</location>
        <topology evidence="1">Single-pass membrane protein</topology>
    </subcellularLocation>
</comment>
<evidence type="ECO:0000313" key="12">
    <source>
        <dbReference type="Proteomes" id="UP000654395"/>
    </source>
</evidence>
<dbReference type="GO" id="GO:0005789">
    <property type="term" value="C:endoplasmic reticulum membrane"/>
    <property type="evidence" value="ECO:0007669"/>
    <property type="project" value="TreeGrafter"/>
</dbReference>
<dbReference type="InterPro" id="IPR008677">
    <property type="entry name" value="MRVI1"/>
</dbReference>
<proteinExistence type="predicted"/>
<keyword evidence="12" id="KW-1185">Reference proteome</keyword>
<gene>
    <name evidence="11" type="primary">Lrmp_1</name>
    <name evidence="11" type="ORF">UROIND_R15190</name>
</gene>
<keyword evidence="7" id="KW-0472">Membrane</keyword>
<protein>
    <submittedName>
        <fullName evidence="11">LRMP protein</fullName>
    </submittedName>
</protein>
<evidence type="ECO:0000259" key="9">
    <source>
        <dbReference type="Pfam" id="PF14658"/>
    </source>
</evidence>
<keyword evidence="3" id="KW-0963">Cytoplasm</keyword>
<feature type="domain" description="Protein KASH5 EF-hand-like" evidence="9">
    <location>
        <begin position="70"/>
        <end position="124"/>
    </location>
</feature>
<keyword evidence="6 8" id="KW-0175">Coiled coil</keyword>
<dbReference type="Proteomes" id="UP000654395">
    <property type="component" value="Unassembled WGS sequence"/>
</dbReference>
<dbReference type="Pfam" id="PF14662">
    <property type="entry name" value="KASH_CCD"/>
    <property type="match status" value="1"/>
</dbReference>
<comment type="caution">
    <text evidence="11">The sequence shown here is derived from an EMBL/GenBank/DDBJ whole genome shotgun (WGS) entry which is preliminary data.</text>
</comment>
<dbReference type="OrthoDB" id="10062605at2759"/>
<reference evidence="11" key="1">
    <citation type="submission" date="2020-02" db="EMBL/GenBank/DDBJ databases">
        <title>Bird 10,000 Genomes (B10K) Project - Family phase.</title>
        <authorList>
            <person name="Zhang G."/>
        </authorList>
    </citation>
    <scope>NUCLEOTIDE SEQUENCE</scope>
    <source>
        <strain evidence="11">B10K-DU-030-59</strain>
    </source>
</reference>
<dbReference type="InterPro" id="IPR028168">
    <property type="entry name" value="KASH5_CC"/>
</dbReference>
<dbReference type="Pfam" id="PF14658">
    <property type="entry name" value="EF-hand_9"/>
    <property type="match status" value="1"/>
</dbReference>
<dbReference type="InterPro" id="IPR039508">
    <property type="entry name" value="KASH5_EF-hand-like_dom"/>
</dbReference>
<evidence type="ECO:0000256" key="4">
    <source>
        <dbReference type="ARBA" id="ARBA00022692"/>
    </source>
</evidence>
<name>A0A852KG22_UROIN</name>
<feature type="coiled-coil region" evidence="8">
    <location>
        <begin position="192"/>
        <end position="376"/>
    </location>
</feature>